<dbReference type="EMBL" id="JALKFT010000004">
    <property type="protein sequence ID" value="MCK9875256.1"/>
    <property type="molecule type" value="Genomic_DNA"/>
</dbReference>
<dbReference type="GO" id="GO:0008168">
    <property type="term" value="F:methyltransferase activity"/>
    <property type="evidence" value="ECO:0007669"/>
    <property type="project" value="UniProtKB-KW"/>
</dbReference>
<dbReference type="GO" id="GO:0032259">
    <property type="term" value="P:methylation"/>
    <property type="evidence" value="ECO:0007669"/>
    <property type="project" value="UniProtKB-KW"/>
</dbReference>
<dbReference type="CDD" id="cd02440">
    <property type="entry name" value="AdoMet_MTases"/>
    <property type="match status" value="1"/>
</dbReference>
<evidence type="ECO:0000256" key="1">
    <source>
        <dbReference type="ARBA" id="ARBA00022679"/>
    </source>
</evidence>
<comment type="caution">
    <text evidence="3">The sequence shown here is derived from an EMBL/GenBank/DDBJ whole genome shotgun (WGS) entry which is preliminary data.</text>
</comment>
<sequence>MGETFISYSETQIWDPSTYDAQRRRLVPSFDLLYGTVGELVARADEVRATADGQVPDQADGAEREASGPVVLDLGCGTGLLAAAVLEAAPTARLHLFDGAAPMLAKAKARLTADRVVGVTVGDLTGALPAGPFDAVVSALAIHHLDDDGKVDLFRRIAQVLRPGGLFVNLEQVDGPVPALTRLYEGRHERFARAAGSDDAEWQAALGRMAFDRCAPLADQLTWLADAGFAPVDCVVRDGRFAVYAGWRA</sequence>
<dbReference type="Pfam" id="PF13649">
    <property type="entry name" value="Methyltransf_25"/>
    <property type="match status" value="1"/>
</dbReference>
<evidence type="ECO:0000313" key="4">
    <source>
        <dbReference type="Proteomes" id="UP001201873"/>
    </source>
</evidence>
<evidence type="ECO:0000259" key="2">
    <source>
        <dbReference type="Pfam" id="PF13649"/>
    </source>
</evidence>
<dbReference type="PANTHER" id="PTHR43861">
    <property type="entry name" value="TRANS-ACONITATE 2-METHYLTRANSFERASE-RELATED"/>
    <property type="match status" value="1"/>
</dbReference>
<dbReference type="Gene3D" id="3.40.50.150">
    <property type="entry name" value="Vaccinia Virus protein VP39"/>
    <property type="match status" value="1"/>
</dbReference>
<dbReference type="RefSeq" id="WP_248823719.1">
    <property type="nucleotide sequence ID" value="NZ_JALKFT010000004.1"/>
</dbReference>
<accession>A0ABT0JUW1</accession>
<reference evidence="3 4" key="1">
    <citation type="submission" date="2022-04" db="EMBL/GenBank/DDBJ databases">
        <title>Genome diversity in the genus Frankia.</title>
        <authorList>
            <person name="Carlos-Shanley C."/>
            <person name="Hahn D."/>
        </authorList>
    </citation>
    <scope>NUCLEOTIDE SEQUENCE [LARGE SCALE GENOMIC DNA]</scope>
    <source>
        <strain evidence="3 4">Ag45/Mut15</strain>
    </source>
</reference>
<dbReference type="InterPro" id="IPR029063">
    <property type="entry name" value="SAM-dependent_MTases_sf"/>
</dbReference>
<dbReference type="SUPFAM" id="SSF53335">
    <property type="entry name" value="S-adenosyl-L-methionine-dependent methyltransferases"/>
    <property type="match status" value="1"/>
</dbReference>
<evidence type="ECO:0000313" key="3">
    <source>
        <dbReference type="EMBL" id="MCK9875256.1"/>
    </source>
</evidence>
<organism evidence="3 4">
    <name type="scientific">Frankia umida</name>
    <dbReference type="NCBI Taxonomy" id="573489"/>
    <lineage>
        <taxon>Bacteria</taxon>
        <taxon>Bacillati</taxon>
        <taxon>Actinomycetota</taxon>
        <taxon>Actinomycetes</taxon>
        <taxon>Frankiales</taxon>
        <taxon>Frankiaceae</taxon>
        <taxon>Frankia</taxon>
    </lineage>
</organism>
<proteinExistence type="predicted"/>
<keyword evidence="4" id="KW-1185">Reference proteome</keyword>
<dbReference type="InterPro" id="IPR041698">
    <property type="entry name" value="Methyltransf_25"/>
</dbReference>
<protein>
    <submittedName>
        <fullName evidence="3">Class I SAM-dependent methyltransferase</fullName>
    </submittedName>
</protein>
<dbReference type="Proteomes" id="UP001201873">
    <property type="component" value="Unassembled WGS sequence"/>
</dbReference>
<feature type="domain" description="Methyltransferase" evidence="2">
    <location>
        <begin position="71"/>
        <end position="165"/>
    </location>
</feature>
<name>A0ABT0JUW1_9ACTN</name>
<gene>
    <name evidence="3" type="ORF">MXD59_05580</name>
</gene>
<keyword evidence="1" id="KW-0808">Transferase</keyword>
<keyword evidence="3" id="KW-0489">Methyltransferase</keyword>